<name>A0A8X7P5N9_BRACI</name>
<proteinExistence type="predicted"/>
<gene>
    <name evidence="1" type="ORF">Bca52824_093400</name>
</gene>
<evidence type="ECO:0000313" key="1">
    <source>
        <dbReference type="EMBL" id="KAG2244747.1"/>
    </source>
</evidence>
<keyword evidence="2" id="KW-1185">Reference proteome</keyword>
<evidence type="ECO:0000313" key="2">
    <source>
        <dbReference type="Proteomes" id="UP000886595"/>
    </source>
</evidence>
<sequence length="88" mass="9890">MDEISVEDDALRRGDSFHEKKRDGSWLACLGFEAFLKSEEISSFDGTLRCDDSAEKNGLRSLEACRVLSSDERGFRRCLVQWRQGGGG</sequence>
<organism evidence="1 2">
    <name type="scientific">Brassica carinata</name>
    <name type="common">Ethiopian mustard</name>
    <name type="synonym">Abyssinian cabbage</name>
    <dbReference type="NCBI Taxonomy" id="52824"/>
    <lineage>
        <taxon>Eukaryota</taxon>
        <taxon>Viridiplantae</taxon>
        <taxon>Streptophyta</taxon>
        <taxon>Embryophyta</taxon>
        <taxon>Tracheophyta</taxon>
        <taxon>Spermatophyta</taxon>
        <taxon>Magnoliopsida</taxon>
        <taxon>eudicotyledons</taxon>
        <taxon>Gunneridae</taxon>
        <taxon>Pentapetalae</taxon>
        <taxon>rosids</taxon>
        <taxon>malvids</taxon>
        <taxon>Brassicales</taxon>
        <taxon>Brassicaceae</taxon>
        <taxon>Brassiceae</taxon>
        <taxon>Brassica</taxon>
    </lineage>
</organism>
<dbReference type="Proteomes" id="UP000886595">
    <property type="component" value="Unassembled WGS sequence"/>
</dbReference>
<dbReference type="EMBL" id="JAAMPC010000058">
    <property type="protein sequence ID" value="KAG2244747.1"/>
    <property type="molecule type" value="Genomic_DNA"/>
</dbReference>
<protein>
    <submittedName>
        <fullName evidence="1">Uncharacterized protein</fullName>
    </submittedName>
</protein>
<reference evidence="1 2" key="1">
    <citation type="submission" date="2020-02" db="EMBL/GenBank/DDBJ databases">
        <authorList>
            <person name="Ma Q."/>
            <person name="Huang Y."/>
            <person name="Song X."/>
            <person name="Pei D."/>
        </authorList>
    </citation>
    <scope>NUCLEOTIDE SEQUENCE [LARGE SCALE GENOMIC DNA]</scope>
    <source>
        <strain evidence="1">Sxm20200214</strain>
        <tissue evidence="1">Leaf</tissue>
    </source>
</reference>
<dbReference type="AlphaFoldDB" id="A0A8X7P5N9"/>
<accession>A0A8X7P5N9</accession>
<comment type="caution">
    <text evidence="1">The sequence shown here is derived from an EMBL/GenBank/DDBJ whole genome shotgun (WGS) entry which is preliminary data.</text>
</comment>